<evidence type="ECO:0000313" key="18">
    <source>
        <dbReference type="EMBL" id="CAA0103387.1"/>
    </source>
</evidence>
<dbReference type="InterPro" id="IPR029061">
    <property type="entry name" value="THDP-binding"/>
</dbReference>
<reference evidence="18 19" key="1">
    <citation type="submission" date="2019-12" db="EMBL/GenBank/DDBJ databases">
        <authorList>
            <person name="Reyes-Prieto M."/>
        </authorList>
    </citation>
    <scope>NUCLEOTIDE SEQUENCE [LARGE SCALE GENOMIC DNA]</scope>
    <source>
        <strain evidence="18">HF14-78462</strain>
    </source>
</reference>
<evidence type="ECO:0000256" key="12">
    <source>
        <dbReference type="ARBA" id="ARBA00067070"/>
    </source>
</evidence>
<dbReference type="InterPro" id="IPR017660">
    <property type="entry name" value="Oxalyl-CoA_decarboxylase"/>
</dbReference>
<evidence type="ECO:0000256" key="7">
    <source>
        <dbReference type="ARBA" id="ARBA00023052"/>
    </source>
</evidence>
<sequence length="579" mass="61180">MSAVAQVIDVNAAVEAEQELTDGFHLVIDALKLNGIETIYGVPGIPITDLGRMAQAEGIRVVSFRHEQNAGNAAAIAGFLTKKPGVCLTVSAPGFLNGLTALANATTNCFPMILISGSSEREIVDLQQGDYEEMDQLAIAKPLCKAAFRVLHAADIGIGVARAIRAAVSGRPGGVYLDLPAKLFSQVMDAAEGEKSLVKVIDAAPEQLPSPAAIKRALDVLKSAKKPLIILGKGAAYAQADEEIRSLIETSGIPFLPMSMAKGILPDTHPLSAGAARSTVLKDSDVVLLIGARLNWLLSHGKGKTWGDAPKKFIQVDIEPKEMDSNVEIAAPLVGDIGSVVAALNQGIKSGWQAPPSEWTEAINARKEVNISKMAQRLLKNSSPMDFHSALGALKQVIKERPDAILVNEGANTLDLARGVIDMYQPRKRLDVGTWGVMGIGMGFAVGAAVETGKPVLAVEGDSAFGFSGMEVETICRYNLPVTVVIFNNNGIYRGTDTDPTGRDPGTTVFVPDSRYDKMMEAFGGVGYHVTTPDELKRAVDEAMDSGKPTLINAVIDPAAGSESGNIGSLNPQSVVKKK</sequence>
<dbReference type="Pfam" id="PF02775">
    <property type="entry name" value="TPP_enzyme_C"/>
    <property type="match status" value="1"/>
</dbReference>
<dbReference type="Pfam" id="PF00205">
    <property type="entry name" value="TPP_enzyme_M"/>
    <property type="match status" value="1"/>
</dbReference>
<feature type="domain" description="Thiamine pyrophosphate enzyme central" evidence="15">
    <location>
        <begin position="214"/>
        <end position="344"/>
    </location>
</feature>
<dbReference type="FunFam" id="3.40.50.970:FF:000040">
    <property type="entry name" value="Oxalyl-CoA decarboxylase"/>
    <property type="match status" value="1"/>
</dbReference>
<evidence type="ECO:0000256" key="5">
    <source>
        <dbReference type="ARBA" id="ARBA00022793"/>
    </source>
</evidence>
<comment type="catalytic activity">
    <reaction evidence="10">
        <text>oxalyl-CoA + H(+) = formyl-CoA + CO2</text>
        <dbReference type="Rhea" id="RHEA:19333"/>
        <dbReference type="ChEBI" id="CHEBI:15378"/>
        <dbReference type="ChEBI" id="CHEBI:16526"/>
        <dbReference type="ChEBI" id="CHEBI:57376"/>
        <dbReference type="ChEBI" id="CHEBI:57388"/>
        <dbReference type="EC" id="4.1.1.8"/>
    </reaction>
</comment>
<dbReference type="Gene3D" id="3.40.50.1220">
    <property type="entry name" value="TPP-binding domain"/>
    <property type="match status" value="1"/>
</dbReference>
<comment type="pathway">
    <text evidence="11">Metabolic intermediate degradation; oxalate degradation; CO(2) and formate from oxalate: step 2/2.</text>
</comment>
<dbReference type="GO" id="GO:0001561">
    <property type="term" value="P:fatty acid alpha-oxidation"/>
    <property type="evidence" value="ECO:0007669"/>
    <property type="project" value="TreeGrafter"/>
</dbReference>
<dbReference type="GO" id="GO:0000287">
    <property type="term" value="F:magnesium ion binding"/>
    <property type="evidence" value="ECO:0007669"/>
    <property type="project" value="InterPro"/>
</dbReference>
<evidence type="ECO:0000256" key="6">
    <source>
        <dbReference type="ARBA" id="ARBA00022842"/>
    </source>
</evidence>
<evidence type="ECO:0000256" key="9">
    <source>
        <dbReference type="ARBA" id="ARBA00044762"/>
    </source>
</evidence>
<comment type="cofactor">
    <cofactor evidence="1">
        <name>thiamine diphosphate</name>
        <dbReference type="ChEBI" id="CHEBI:58937"/>
    </cofactor>
</comment>
<dbReference type="EMBL" id="CACSAS010000001">
    <property type="protein sequence ID" value="CAA0103387.1"/>
    <property type="molecule type" value="Genomic_DNA"/>
</dbReference>
<dbReference type="FunFam" id="3.40.50.970:FF:000042">
    <property type="entry name" value="Oxalyl-CoA decarboxylase"/>
    <property type="match status" value="1"/>
</dbReference>
<evidence type="ECO:0000256" key="1">
    <source>
        <dbReference type="ARBA" id="ARBA00001964"/>
    </source>
</evidence>
<dbReference type="NCBIfam" id="NF006721">
    <property type="entry name" value="PRK09259.1"/>
    <property type="match status" value="1"/>
</dbReference>
<accession>A0A5S9PH37</accession>
<keyword evidence="19" id="KW-1185">Reference proteome</keyword>
<dbReference type="GO" id="GO:0042802">
    <property type="term" value="F:identical protein binding"/>
    <property type="evidence" value="ECO:0007669"/>
    <property type="project" value="UniProtKB-ARBA"/>
</dbReference>
<dbReference type="EC" id="4.1.1.8" evidence="12"/>
<evidence type="ECO:0000259" key="17">
    <source>
        <dbReference type="Pfam" id="PF02776"/>
    </source>
</evidence>
<proteinExistence type="inferred from homology"/>
<keyword evidence="7 14" id="KW-0786">Thiamine pyrophosphate</keyword>
<dbReference type="GO" id="GO:0043531">
    <property type="term" value="F:ADP binding"/>
    <property type="evidence" value="ECO:0007669"/>
    <property type="project" value="UniProtKB-ARBA"/>
</dbReference>
<dbReference type="InterPro" id="IPR012000">
    <property type="entry name" value="Thiamin_PyroP_enz_cen_dom"/>
</dbReference>
<dbReference type="GO" id="GO:0008949">
    <property type="term" value="F:oxalyl-CoA decarboxylase activity"/>
    <property type="evidence" value="ECO:0007669"/>
    <property type="project" value="UniProtKB-EC"/>
</dbReference>
<keyword evidence="3" id="KW-0479">Metal-binding</keyword>
<dbReference type="PANTHER" id="PTHR43710">
    <property type="entry name" value="2-HYDROXYACYL-COA LYASE"/>
    <property type="match status" value="1"/>
</dbReference>
<dbReference type="CDD" id="cd02004">
    <property type="entry name" value="TPP_BZL_OCoD_HPCL"/>
    <property type="match status" value="1"/>
</dbReference>
<dbReference type="InterPro" id="IPR011766">
    <property type="entry name" value="TPP_enzyme_TPP-bd"/>
</dbReference>
<keyword evidence="4" id="KW-0547">Nucleotide-binding</keyword>
<organism evidence="18 19">
    <name type="scientific">Starkeya nomas</name>
    <dbReference type="NCBI Taxonomy" id="2666134"/>
    <lineage>
        <taxon>Bacteria</taxon>
        <taxon>Pseudomonadati</taxon>
        <taxon>Pseudomonadota</taxon>
        <taxon>Alphaproteobacteria</taxon>
        <taxon>Hyphomicrobiales</taxon>
        <taxon>Xanthobacteraceae</taxon>
        <taxon>Starkeya</taxon>
    </lineage>
</organism>
<dbReference type="NCBIfam" id="TIGR03254">
    <property type="entry name" value="oxalate_oxc"/>
    <property type="match status" value="1"/>
</dbReference>
<dbReference type="CDD" id="cd07035">
    <property type="entry name" value="TPP_PYR_POX_like"/>
    <property type="match status" value="1"/>
</dbReference>
<dbReference type="AlphaFoldDB" id="A0A5S9PH37"/>
<evidence type="ECO:0000256" key="4">
    <source>
        <dbReference type="ARBA" id="ARBA00022741"/>
    </source>
</evidence>
<evidence type="ECO:0000256" key="8">
    <source>
        <dbReference type="ARBA" id="ARBA00023239"/>
    </source>
</evidence>
<dbReference type="Proteomes" id="UP000433050">
    <property type="component" value="Unassembled WGS sequence"/>
</dbReference>
<comment type="similarity">
    <text evidence="2 14">Belongs to the TPP enzyme family.</text>
</comment>
<evidence type="ECO:0000313" key="19">
    <source>
        <dbReference type="Proteomes" id="UP000433050"/>
    </source>
</evidence>
<keyword evidence="8 18" id="KW-0456">Lyase</keyword>
<comment type="subunit">
    <text evidence="9">Homotetramer; dimer of dimers.</text>
</comment>
<dbReference type="SUPFAM" id="SSF52467">
    <property type="entry name" value="DHS-like NAD/FAD-binding domain"/>
    <property type="match status" value="1"/>
</dbReference>
<feature type="domain" description="Thiamine pyrophosphate enzyme N-terminal TPP-binding" evidence="17">
    <location>
        <begin position="23"/>
        <end position="139"/>
    </location>
</feature>
<evidence type="ECO:0000256" key="3">
    <source>
        <dbReference type="ARBA" id="ARBA00022723"/>
    </source>
</evidence>
<dbReference type="Gene3D" id="3.40.50.970">
    <property type="match status" value="2"/>
</dbReference>
<dbReference type="Pfam" id="PF02776">
    <property type="entry name" value="TPP_enzyme_N"/>
    <property type="match status" value="1"/>
</dbReference>
<keyword evidence="5" id="KW-0210">Decarboxylase</keyword>
<keyword evidence="6" id="KW-0460">Magnesium</keyword>
<dbReference type="PANTHER" id="PTHR43710:SF2">
    <property type="entry name" value="2-HYDROXYACYL-COA LYASE 1"/>
    <property type="match status" value="1"/>
</dbReference>
<evidence type="ECO:0000256" key="14">
    <source>
        <dbReference type="RuleBase" id="RU362132"/>
    </source>
</evidence>
<gene>
    <name evidence="18" type="primary">oxc_2</name>
    <name evidence="18" type="ORF">STARVERO_03009</name>
</gene>
<dbReference type="InterPro" id="IPR012001">
    <property type="entry name" value="Thiamin_PyroP_enz_TPP-bd_dom"/>
</dbReference>
<evidence type="ECO:0000256" key="13">
    <source>
        <dbReference type="ARBA" id="ARBA00070171"/>
    </source>
</evidence>
<dbReference type="RefSeq" id="WP_159599752.1">
    <property type="nucleotide sequence ID" value="NZ_CACSAS010000001.1"/>
</dbReference>
<name>A0A5S9PH37_9HYPH</name>
<feature type="domain" description="Thiamine pyrophosphate enzyme TPP-binding" evidence="16">
    <location>
        <begin position="412"/>
        <end position="553"/>
    </location>
</feature>
<dbReference type="InterPro" id="IPR029035">
    <property type="entry name" value="DHS-like_NAD/FAD-binding_dom"/>
</dbReference>
<evidence type="ECO:0000256" key="11">
    <source>
        <dbReference type="ARBA" id="ARBA00060708"/>
    </source>
</evidence>
<protein>
    <recommendedName>
        <fullName evidence="13">Oxalyl-CoA decarboxylase</fullName>
        <ecNumber evidence="12">4.1.1.8</ecNumber>
    </recommendedName>
</protein>
<evidence type="ECO:0000256" key="10">
    <source>
        <dbReference type="ARBA" id="ARBA00052565"/>
    </source>
</evidence>
<evidence type="ECO:0000259" key="16">
    <source>
        <dbReference type="Pfam" id="PF02775"/>
    </source>
</evidence>
<evidence type="ECO:0000259" key="15">
    <source>
        <dbReference type="Pfam" id="PF00205"/>
    </source>
</evidence>
<dbReference type="SUPFAM" id="SSF52518">
    <property type="entry name" value="Thiamin diphosphate-binding fold (THDP-binding)"/>
    <property type="match status" value="2"/>
</dbReference>
<dbReference type="FunFam" id="3.40.50.1220:FF:000006">
    <property type="entry name" value="2-hydroxyacyl-CoA lyase 1"/>
    <property type="match status" value="1"/>
</dbReference>
<evidence type="ECO:0000256" key="2">
    <source>
        <dbReference type="ARBA" id="ARBA00007812"/>
    </source>
</evidence>
<dbReference type="GO" id="GO:0030976">
    <property type="term" value="F:thiamine pyrophosphate binding"/>
    <property type="evidence" value="ECO:0007669"/>
    <property type="project" value="InterPro"/>
</dbReference>
<dbReference type="GO" id="GO:0033611">
    <property type="term" value="P:oxalate catabolic process"/>
    <property type="evidence" value="ECO:0007669"/>
    <property type="project" value="InterPro"/>
</dbReference>
<dbReference type="InterPro" id="IPR045025">
    <property type="entry name" value="HACL1-like"/>
</dbReference>